<dbReference type="InterPro" id="IPR057989">
    <property type="entry name" value="TPR_RPAP1/MINIYO-like"/>
</dbReference>
<dbReference type="EMBL" id="HBIP01023373">
    <property type="protein sequence ID" value="CAE0498922.1"/>
    <property type="molecule type" value="Transcribed_RNA"/>
</dbReference>
<dbReference type="PANTHER" id="PTHR47605">
    <property type="entry name" value="TRANSCRIPTIONAL ELONGATION REGULATOR MINIYO"/>
    <property type="match status" value="1"/>
</dbReference>
<protein>
    <recommendedName>
        <fullName evidence="1">RPAP1/MINIYO-like TPR repeats domain-containing protein</fullName>
    </recommendedName>
</protein>
<dbReference type="PANTHER" id="PTHR47605:SF2">
    <property type="entry name" value="TRANSCRIPTIONAL ELONGATION REGULATOR MINIYO"/>
    <property type="match status" value="1"/>
</dbReference>
<feature type="domain" description="RPAP1/MINIYO-like TPR repeats" evidence="1">
    <location>
        <begin position="88"/>
        <end position="175"/>
    </location>
</feature>
<name>A0A6S8L5V6_DUNTE</name>
<sequence>MEEEEEEEVSGGAWEDALARWSMAVLAGVWALSPPLLRVPPCASVCSSTNSNSSRSAEDLQASRPDARTWCLPCFPPVSWCTSVLAEKLATQFGTASYGDPLFGSLLAPLLLPGTASAVQRALWSGLAQEQALHLLPPIHRCLGNPAQYLSTPLTHPDVVSMLLRSLAAGEVHKALALGSVAGDVGVLAVLQQVCSPHGARDAQPAAAAAFATQQDDTPCTTESDGTGSALEAAAQPTSIQGEAHFHTNTLATAPDAEGGAQTNIAKAQANNTKAVHQAGLAARSLVRGLTLGQLQDVVEAGQRLGWSKGLLHHAFGKPCAMEQELATKVQTAFA</sequence>
<dbReference type="InterPro" id="IPR055326">
    <property type="entry name" value="MINIYO"/>
</dbReference>
<dbReference type="AlphaFoldDB" id="A0A6S8L5V6"/>
<evidence type="ECO:0000313" key="3">
    <source>
        <dbReference type="EMBL" id="CAE0498922.1"/>
    </source>
</evidence>
<organism evidence="2">
    <name type="scientific">Dunaliella tertiolecta</name>
    <name type="common">Green alga</name>
    <dbReference type="NCBI Taxonomy" id="3047"/>
    <lineage>
        <taxon>Eukaryota</taxon>
        <taxon>Viridiplantae</taxon>
        <taxon>Chlorophyta</taxon>
        <taxon>core chlorophytes</taxon>
        <taxon>Chlorophyceae</taxon>
        <taxon>CS clade</taxon>
        <taxon>Chlamydomonadales</taxon>
        <taxon>Dunaliellaceae</taxon>
        <taxon>Dunaliella</taxon>
    </lineage>
</organism>
<gene>
    <name evidence="2" type="ORF">DTER00134_LOCUS13991</name>
    <name evidence="3" type="ORF">DTER00134_LOCUS13995</name>
</gene>
<proteinExistence type="predicted"/>
<reference evidence="2" key="1">
    <citation type="submission" date="2021-01" db="EMBL/GenBank/DDBJ databases">
        <authorList>
            <person name="Corre E."/>
            <person name="Pelletier E."/>
            <person name="Niang G."/>
            <person name="Scheremetjew M."/>
            <person name="Finn R."/>
            <person name="Kale V."/>
            <person name="Holt S."/>
            <person name="Cochrane G."/>
            <person name="Meng A."/>
            <person name="Brown T."/>
            <person name="Cohen L."/>
        </authorList>
    </citation>
    <scope>NUCLEOTIDE SEQUENCE</scope>
    <source>
        <strain evidence="2">CCMP1320</strain>
    </source>
</reference>
<accession>A0A6S8L5V6</accession>
<evidence type="ECO:0000259" key="1">
    <source>
        <dbReference type="Pfam" id="PF25766"/>
    </source>
</evidence>
<dbReference type="Pfam" id="PF25766">
    <property type="entry name" value="TPR_RPAP1"/>
    <property type="match status" value="1"/>
</dbReference>
<dbReference type="EMBL" id="HBIP01023369">
    <property type="protein sequence ID" value="CAE0498918.1"/>
    <property type="molecule type" value="Transcribed_RNA"/>
</dbReference>
<evidence type="ECO:0000313" key="2">
    <source>
        <dbReference type="EMBL" id="CAE0498918.1"/>
    </source>
</evidence>